<evidence type="ECO:0000313" key="1">
    <source>
        <dbReference type="EMBL" id="KAF2672374.1"/>
    </source>
</evidence>
<organism evidence="1 2">
    <name type="scientific">Microthyrium microscopicum</name>
    <dbReference type="NCBI Taxonomy" id="703497"/>
    <lineage>
        <taxon>Eukaryota</taxon>
        <taxon>Fungi</taxon>
        <taxon>Dikarya</taxon>
        <taxon>Ascomycota</taxon>
        <taxon>Pezizomycotina</taxon>
        <taxon>Dothideomycetes</taxon>
        <taxon>Dothideomycetes incertae sedis</taxon>
        <taxon>Microthyriales</taxon>
        <taxon>Microthyriaceae</taxon>
        <taxon>Microthyrium</taxon>
    </lineage>
</organism>
<dbReference type="Proteomes" id="UP000799302">
    <property type="component" value="Unassembled WGS sequence"/>
</dbReference>
<reference evidence="1" key="1">
    <citation type="journal article" date="2020" name="Stud. Mycol.">
        <title>101 Dothideomycetes genomes: a test case for predicting lifestyles and emergence of pathogens.</title>
        <authorList>
            <person name="Haridas S."/>
            <person name="Albert R."/>
            <person name="Binder M."/>
            <person name="Bloem J."/>
            <person name="Labutti K."/>
            <person name="Salamov A."/>
            <person name="Andreopoulos B."/>
            <person name="Baker S."/>
            <person name="Barry K."/>
            <person name="Bills G."/>
            <person name="Bluhm B."/>
            <person name="Cannon C."/>
            <person name="Castanera R."/>
            <person name="Culley D."/>
            <person name="Daum C."/>
            <person name="Ezra D."/>
            <person name="Gonzalez J."/>
            <person name="Henrissat B."/>
            <person name="Kuo A."/>
            <person name="Liang C."/>
            <person name="Lipzen A."/>
            <person name="Lutzoni F."/>
            <person name="Magnuson J."/>
            <person name="Mondo S."/>
            <person name="Nolan M."/>
            <person name="Ohm R."/>
            <person name="Pangilinan J."/>
            <person name="Park H.-J."/>
            <person name="Ramirez L."/>
            <person name="Alfaro M."/>
            <person name="Sun H."/>
            <person name="Tritt A."/>
            <person name="Yoshinaga Y."/>
            <person name="Zwiers L.-H."/>
            <person name="Turgeon B."/>
            <person name="Goodwin S."/>
            <person name="Spatafora J."/>
            <person name="Crous P."/>
            <person name="Grigoriev I."/>
        </authorList>
    </citation>
    <scope>NUCLEOTIDE SEQUENCE</scope>
    <source>
        <strain evidence="1">CBS 115976</strain>
    </source>
</reference>
<keyword evidence="2" id="KW-1185">Reference proteome</keyword>
<name>A0A6A6UN94_9PEZI</name>
<proteinExistence type="predicted"/>
<dbReference type="OrthoDB" id="2117996at2759"/>
<dbReference type="AlphaFoldDB" id="A0A6A6UN94"/>
<sequence length="195" mass="20539">MKTKFAITVLAVSSQITSASIIKRDFSQADVQNFVNTWNTDVQNVNNFLDDVFIGGLTTANPGALADAARNALTFASDEPVELMRLGSLPNLSGQGMDAAMNLMMVFGSQVIDNLNNIISNPTDSTIVNNAVTGINNVRCFNVLPDLCNLWPASFSAVGLDPATAPAPLFEKACTQIFAAAGVTPQCEGKAPVVA</sequence>
<accession>A0A6A6UN94</accession>
<protein>
    <submittedName>
        <fullName evidence="1">Uncharacterized protein</fullName>
    </submittedName>
</protein>
<dbReference type="EMBL" id="MU004232">
    <property type="protein sequence ID" value="KAF2672374.1"/>
    <property type="molecule type" value="Genomic_DNA"/>
</dbReference>
<gene>
    <name evidence="1" type="ORF">BT63DRAFT_477151</name>
</gene>
<evidence type="ECO:0000313" key="2">
    <source>
        <dbReference type="Proteomes" id="UP000799302"/>
    </source>
</evidence>